<dbReference type="SUPFAM" id="SSF51182">
    <property type="entry name" value="RmlC-like cupins"/>
    <property type="match status" value="1"/>
</dbReference>
<dbReference type="Gene3D" id="2.60.120.10">
    <property type="entry name" value="Jelly Rolls"/>
    <property type="match status" value="1"/>
</dbReference>
<dbReference type="Pfam" id="PF06560">
    <property type="entry name" value="GPI"/>
    <property type="match status" value="1"/>
</dbReference>
<name>A0A7J3M0J5_ARCFL</name>
<evidence type="ECO:0000256" key="1">
    <source>
        <dbReference type="ARBA" id="ARBA00004926"/>
    </source>
</evidence>
<evidence type="ECO:0000259" key="7">
    <source>
        <dbReference type="Pfam" id="PF06560"/>
    </source>
</evidence>
<dbReference type="InterPro" id="IPR010551">
    <property type="entry name" value="G6P_isomerase_prok"/>
</dbReference>
<proteinExistence type="inferred from homology"/>
<dbReference type="GO" id="GO:0005737">
    <property type="term" value="C:cytoplasm"/>
    <property type="evidence" value="ECO:0007669"/>
    <property type="project" value="InterPro"/>
</dbReference>
<protein>
    <recommendedName>
        <fullName evidence="3">glucose-6-phosphate isomerase</fullName>
        <ecNumber evidence="3">5.3.1.9</ecNumber>
    </recommendedName>
</protein>
<evidence type="ECO:0000256" key="3">
    <source>
        <dbReference type="ARBA" id="ARBA00011952"/>
    </source>
</evidence>
<dbReference type="GO" id="GO:0006094">
    <property type="term" value="P:gluconeogenesis"/>
    <property type="evidence" value="ECO:0007669"/>
    <property type="project" value="UniProtKB-KW"/>
</dbReference>
<organism evidence="8">
    <name type="scientific">Archaeoglobus fulgidus</name>
    <dbReference type="NCBI Taxonomy" id="2234"/>
    <lineage>
        <taxon>Archaea</taxon>
        <taxon>Methanobacteriati</taxon>
        <taxon>Methanobacteriota</taxon>
        <taxon>Archaeoglobi</taxon>
        <taxon>Archaeoglobales</taxon>
        <taxon>Archaeoglobaceae</taxon>
        <taxon>Archaeoglobus</taxon>
    </lineage>
</organism>
<evidence type="ECO:0000256" key="5">
    <source>
        <dbReference type="ARBA" id="ARBA00023152"/>
    </source>
</evidence>
<keyword evidence="5" id="KW-0324">Glycolysis</keyword>
<dbReference type="CDD" id="cd02218">
    <property type="entry name" value="cupin_PGI"/>
    <property type="match status" value="1"/>
</dbReference>
<dbReference type="InterPro" id="IPR014710">
    <property type="entry name" value="RmlC-like_jellyroll"/>
</dbReference>
<dbReference type="InterPro" id="IPR011051">
    <property type="entry name" value="RmlC_Cupin_sf"/>
</dbReference>
<comment type="pathway">
    <text evidence="1">Carbohydrate degradation; glycolysis; D-glyceraldehyde 3-phosphate and glycerone phosphate from D-glucose: step 2/4.</text>
</comment>
<comment type="caution">
    <text evidence="8">The sequence shown here is derived from an EMBL/GenBank/DDBJ whole genome shotgun (WGS) entry which is preliminary data.</text>
</comment>
<reference evidence="8" key="1">
    <citation type="journal article" date="2020" name="mSystems">
        <title>Genome- and Community-Level Interaction Insights into Carbon Utilization and Element Cycling Functions of Hydrothermarchaeota in Hydrothermal Sediment.</title>
        <authorList>
            <person name="Zhou Z."/>
            <person name="Liu Y."/>
            <person name="Xu W."/>
            <person name="Pan J."/>
            <person name="Luo Z.H."/>
            <person name="Li M."/>
        </authorList>
    </citation>
    <scope>NUCLEOTIDE SEQUENCE [LARGE SCALE GENOMIC DNA]</scope>
    <source>
        <strain evidence="8">SpSt-587</strain>
    </source>
</reference>
<comment type="similarity">
    <text evidence="2">Belongs to the archaeal-type GPI family.</text>
</comment>
<feature type="domain" description="Glucose-6-phosphate isomerase prokaryote" evidence="7">
    <location>
        <begin position="15"/>
        <end position="186"/>
    </location>
</feature>
<dbReference type="UniPathway" id="UPA00109">
    <property type="reaction ID" value="UER00181"/>
</dbReference>
<dbReference type="AlphaFoldDB" id="A0A7J3M0J5"/>
<evidence type="ECO:0000256" key="4">
    <source>
        <dbReference type="ARBA" id="ARBA00022432"/>
    </source>
</evidence>
<evidence type="ECO:0000313" key="8">
    <source>
        <dbReference type="EMBL" id="HGT82363.1"/>
    </source>
</evidence>
<keyword evidence="8" id="KW-0413">Isomerase</keyword>
<dbReference type="GO" id="GO:0006096">
    <property type="term" value="P:glycolytic process"/>
    <property type="evidence" value="ECO:0007669"/>
    <property type="project" value="UniProtKB-UniPathway"/>
</dbReference>
<evidence type="ECO:0000256" key="6">
    <source>
        <dbReference type="ARBA" id="ARBA00029321"/>
    </source>
</evidence>
<comment type="catalytic activity">
    <reaction evidence="6">
        <text>alpha-D-glucose 6-phosphate = beta-D-fructose 6-phosphate</text>
        <dbReference type="Rhea" id="RHEA:11816"/>
        <dbReference type="ChEBI" id="CHEBI:57634"/>
        <dbReference type="ChEBI" id="CHEBI:58225"/>
        <dbReference type="EC" id="5.3.1.9"/>
    </reaction>
</comment>
<gene>
    <name evidence="8" type="ORF">ENT52_01340</name>
</gene>
<dbReference type="EMBL" id="DSYZ01000030">
    <property type="protein sequence ID" value="HGT82363.1"/>
    <property type="molecule type" value="Genomic_DNA"/>
</dbReference>
<dbReference type="EC" id="5.3.1.9" evidence="3"/>
<dbReference type="GO" id="GO:0004347">
    <property type="term" value="F:glucose-6-phosphate isomerase activity"/>
    <property type="evidence" value="ECO:0007669"/>
    <property type="project" value="UniProtKB-EC"/>
</dbReference>
<keyword evidence="4" id="KW-0312">Gluconeogenesis</keyword>
<accession>A0A7J3M0J5</accession>
<sequence length="232" mass="27346">MELEFGDFLFKPEIRKASDLKPVLAFPEKLTSDFEAYYMFRDIYETEEDRKKIIQANLRYDFTIIPPAEIGKEKVKTYGHYHPENSHGETYPEIYQVIEGKALFIIQRRERDRVIDCVVIEAGEGDLVVVPPNFGHVTINPTDEVLLTSNWVCRSFVSIYEPYTNLRGACYYYVDERWIKNPNYNESPPLKYGKPFGKMKEEMYCLVAEIEKLEFLSNPSRYSDVITKFWKK</sequence>
<evidence type="ECO:0000256" key="2">
    <source>
        <dbReference type="ARBA" id="ARBA00006542"/>
    </source>
</evidence>